<evidence type="ECO:0000313" key="1">
    <source>
        <dbReference type="EMBL" id="ABO49514.1"/>
    </source>
</evidence>
<dbReference type="KEGG" id="drm:Dred_0979"/>
<evidence type="ECO:0000313" key="2">
    <source>
        <dbReference type="Proteomes" id="UP000001556"/>
    </source>
</evidence>
<dbReference type="OrthoDB" id="1806536at2"/>
<organism evidence="1 2">
    <name type="scientific">Desulforamulus reducens (strain ATCC BAA-1160 / DSM 100696 / MI-1)</name>
    <name type="common">Desulfotomaculum reducens</name>
    <dbReference type="NCBI Taxonomy" id="349161"/>
    <lineage>
        <taxon>Bacteria</taxon>
        <taxon>Bacillati</taxon>
        <taxon>Bacillota</taxon>
        <taxon>Clostridia</taxon>
        <taxon>Eubacteriales</taxon>
        <taxon>Peptococcaceae</taxon>
        <taxon>Desulforamulus</taxon>
    </lineage>
</organism>
<keyword evidence="2" id="KW-1185">Reference proteome</keyword>
<dbReference type="Proteomes" id="UP000001556">
    <property type="component" value="Chromosome"/>
</dbReference>
<dbReference type="RefSeq" id="WP_011877343.1">
    <property type="nucleotide sequence ID" value="NC_009253.1"/>
</dbReference>
<gene>
    <name evidence="1" type="ordered locus">Dred_0979</name>
</gene>
<protein>
    <submittedName>
        <fullName evidence="1">Uncharacterized protein</fullName>
    </submittedName>
</protein>
<dbReference type="HOGENOM" id="CLU_1136624_0_0_9"/>
<name>A4J361_DESRM</name>
<dbReference type="AlphaFoldDB" id="A4J361"/>
<proteinExistence type="predicted"/>
<sequence>MLRKKYETAYLLKKIIRVTGIRYNIRPDLDDPKEAEAAGLYTKETTAGFFRTYILTPVHLGLVKFVNEYGFLSKKQLISLGEKYTWLGTDLNYIIYQCVAYGLMYRNQILFDNHSTIDIFGLDTGGYFALEEAGTKQNKQLYTLGIDQRLNIYRKSVYLLRENNPQLKSVSMLEDIVNEKDFRLHSGKIVLFDSKISQVLNLGYEVDELVNQLDKAGAKVIDISKDSGFVLDPPLPEKNPNPAI</sequence>
<accession>A4J361</accession>
<dbReference type="EMBL" id="CP000612">
    <property type="protein sequence ID" value="ABO49514.1"/>
    <property type="molecule type" value="Genomic_DNA"/>
</dbReference>
<reference evidence="1 2" key="1">
    <citation type="submission" date="2007-03" db="EMBL/GenBank/DDBJ databases">
        <title>Complete sequence of Desulfotomaculum reducens MI-1.</title>
        <authorList>
            <consortium name="US DOE Joint Genome Institute"/>
            <person name="Copeland A."/>
            <person name="Lucas S."/>
            <person name="Lapidus A."/>
            <person name="Barry K."/>
            <person name="Detter J.C."/>
            <person name="Glavina del Rio T."/>
            <person name="Hammon N."/>
            <person name="Israni S."/>
            <person name="Dalin E."/>
            <person name="Tice H."/>
            <person name="Pitluck S."/>
            <person name="Sims D."/>
            <person name="Brettin T."/>
            <person name="Bruce D."/>
            <person name="Han C."/>
            <person name="Tapia R."/>
            <person name="Schmutz J."/>
            <person name="Larimer F."/>
            <person name="Land M."/>
            <person name="Hauser L."/>
            <person name="Kyrpides N."/>
            <person name="Kim E."/>
            <person name="Tebo B.M."/>
            <person name="Richardson P."/>
        </authorList>
    </citation>
    <scope>NUCLEOTIDE SEQUENCE [LARGE SCALE GENOMIC DNA]</scope>
    <source>
        <strain evidence="1 2">MI-1</strain>
    </source>
</reference>
<dbReference type="STRING" id="349161.Dred_0979"/>